<feature type="domain" description="EAL" evidence="1">
    <location>
        <begin position="1"/>
        <end position="178"/>
    </location>
</feature>
<dbReference type="EMBL" id="JACIIQ010000028">
    <property type="protein sequence ID" value="MBB5672580.1"/>
    <property type="molecule type" value="Genomic_DNA"/>
</dbReference>
<dbReference type="RefSeq" id="WP_184578902.1">
    <property type="nucleotide sequence ID" value="NZ_JACIIQ010000028.1"/>
</dbReference>
<dbReference type="PROSITE" id="PS50883">
    <property type="entry name" value="EAL"/>
    <property type="match status" value="1"/>
</dbReference>
<reference evidence="2" key="1">
    <citation type="submission" date="2020-08" db="EMBL/GenBank/DDBJ databases">
        <title>Studying the diversity of plant-associated saprophytic bacteria and their role in host health and plant-pathogen interactions.</title>
        <authorList>
            <person name="Potnis N."/>
        </authorList>
    </citation>
    <scope>NUCLEOTIDE SEQUENCE</scope>
    <source>
        <strain evidence="2">F21</strain>
    </source>
</reference>
<evidence type="ECO:0000313" key="2">
    <source>
        <dbReference type="EMBL" id="MBB5672580.1"/>
    </source>
</evidence>
<dbReference type="InterPro" id="IPR035919">
    <property type="entry name" value="EAL_sf"/>
</dbReference>
<dbReference type="CDD" id="cd01948">
    <property type="entry name" value="EAL"/>
    <property type="match status" value="1"/>
</dbReference>
<sequence>MTPTELSSIPIWPAFLPVVSTMGGTGYHEALLRTSHPAGHGYLIRTAEQDGTMWCLDSRMLSEAINLLARTHSNLRVGINVSAVTVQQRMDAWLAKLARSRQYASRLVVELTETAAHADAGKALRFAAACRAMGAKVAVDDYDSGLFDDGLVSLLRPDFVKLGNVWRGGSGGDDVPPP</sequence>
<organism evidence="2">
    <name type="scientific">Xanthomonas arboricola</name>
    <dbReference type="NCBI Taxonomy" id="56448"/>
    <lineage>
        <taxon>Bacteria</taxon>
        <taxon>Pseudomonadati</taxon>
        <taxon>Pseudomonadota</taxon>
        <taxon>Gammaproteobacteria</taxon>
        <taxon>Lysobacterales</taxon>
        <taxon>Lysobacteraceae</taxon>
        <taxon>Xanthomonas</taxon>
    </lineage>
</organism>
<dbReference type="SMART" id="SM00052">
    <property type="entry name" value="EAL"/>
    <property type="match status" value="1"/>
</dbReference>
<dbReference type="AlphaFoldDB" id="A0AB73H349"/>
<dbReference type="Proteomes" id="UP000528595">
    <property type="component" value="Unassembled WGS sequence"/>
</dbReference>
<dbReference type="InterPro" id="IPR001633">
    <property type="entry name" value="EAL_dom"/>
</dbReference>
<dbReference type="Gene3D" id="3.20.20.450">
    <property type="entry name" value="EAL domain"/>
    <property type="match status" value="1"/>
</dbReference>
<dbReference type="SUPFAM" id="SSF141868">
    <property type="entry name" value="EAL domain-like"/>
    <property type="match status" value="1"/>
</dbReference>
<dbReference type="Pfam" id="PF00563">
    <property type="entry name" value="EAL"/>
    <property type="match status" value="1"/>
</dbReference>
<name>A0AB73H349_9XANT</name>
<dbReference type="InterPro" id="IPR050706">
    <property type="entry name" value="Cyclic-di-GMP_PDE-like"/>
</dbReference>
<dbReference type="PANTHER" id="PTHR33121">
    <property type="entry name" value="CYCLIC DI-GMP PHOSPHODIESTERASE PDEF"/>
    <property type="match status" value="1"/>
</dbReference>
<protein>
    <submittedName>
        <fullName evidence="2">EAL domain-containing protein (Putative c-di-GMP-specific phosphodiesterase class I)</fullName>
    </submittedName>
</protein>
<proteinExistence type="predicted"/>
<evidence type="ECO:0000259" key="1">
    <source>
        <dbReference type="PROSITE" id="PS50883"/>
    </source>
</evidence>
<comment type="caution">
    <text evidence="2">The sequence shown here is derived from an EMBL/GenBank/DDBJ whole genome shotgun (WGS) entry which is preliminary data.</text>
</comment>
<dbReference type="PANTHER" id="PTHR33121:SF79">
    <property type="entry name" value="CYCLIC DI-GMP PHOSPHODIESTERASE PDED-RELATED"/>
    <property type="match status" value="1"/>
</dbReference>
<accession>A0AB73H349</accession>
<dbReference type="GO" id="GO:0071111">
    <property type="term" value="F:cyclic-guanylate-specific phosphodiesterase activity"/>
    <property type="evidence" value="ECO:0007669"/>
    <property type="project" value="InterPro"/>
</dbReference>
<gene>
    <name evidence="2" type="ORF">FHR65_004184</name>
</gene>